<dbReference type="AlphaFoldDB" id="A0A9P5ZTS3"/>
<keyword evidence="2" id="KW-1185">Reference proteome</keyword>
<protein>
    <submittedName>
        <fullName evidence="1">Uncharacterized protein</fullName>
    </submittedName>
</protein>
<evidence type="ECO:0000313" key="2">
    <source>
        <dbReference type="Proteomes" id="UP000807025"/>
    </source>
</evidence>
<comment type="caution">
    <text evidence="1">The sequence shown here is derived from an EMBL/GenBank/DDBJ whole genome shotgun (WGS) entry which is preliminary data.</text>
</comment>
<proteinExistence type="predicted"/>
<organism evidence="1 2">
    <name type="scientific">Pleurotus eryngii</name>
    <name type="common">Boletus of the steppes</name>
    <dbReference type="NCBI Taxonomy" id="5323"/>
    <lineage>
        <taxon>Eukaryota</taxon>
        <taxon>Fungi</taxon>
        <taxon>Dikarya</taxon>
        <taxon>Basidiomycota</taxon>
        <taxon>Agaricomycotina</taxon>
        <taxon>Agaricomycetes</taxon>
        <taxon>Agaricomycetidae</taxon>
        <taxon>Agaricales</taxon>
        <taxon>Pleurotineae</taxon>
        <taxon>Pleurotaceae</taxon>
        <taxon>Pleurotus</taxon>
    </lineage>
</organism>
<evidence type="ECO:0000313" key="1">
    <source>
        <dbReference type="EMBL" id="KAF9493018.1"/>
    </source>
</evidence>
<reference evidence="1" key="1">
    <citation type="submission" date="2020-11" db="EMBL/GenBank/DDBJ databases">
        <authorList>
            <consortium name="DOE Joint Genome Institute"/>
            <person name="Ahrendt S."/>
            <person name="Riley R."/>
            <person name="Andreopoulos W."/>
            <person name="Labutti K."/>
            <person name="Pangilinan J."/>
            <person name="Ruiz-Duenas F.J."/>
            <person name="Barrasa J.M."/>
            <person name="Sanchez-Garcia M."/>
            <person name="Camarero S."/>
            <person name="Miyauchi S."/>
            <person name="Serrano A."/>
            <person name="Linde D."/>
            <person name="Babiker R."/>
            <person name="Drula E."/>
            <person name="Ayuso-Fernandez I."/>
            <person name="Pacheco R."/>
            <person name="Padilla G."/>
            <person name="Ferreira P."/>
            <person name="Barriuso J."/>
            <person name="Kellner H."/>
            <person name="Castanera R."/>
            <person name="Alfaro M."/>
            <person name="Ramirez L."/>
            <person name="Pisabarro A.G."/>
            <person name="Kuo A."/>
            <person name="Tritt A."/>
            <person name="Lipzen A."/>
            <person name="He G."/>
            <person name="Yan M."/>
            <person name="Ng V."/>
            <person name="Cullen D."/>
            <person name="Martin F."/>
            <person name="Rosso M.-N."/>
            <person name="Henrissat B."/>
            <person name="Hibbett D."/>
            <person name="Martinez A.T."/>
            <person name="Grigoriev I.V."/>
        </authorList>
    </citation>
    <scope>NUCLEOTIDE SEQUENCE</scope>
    <source>
        <strain evidence="1">ATCC 90797</strain>
    </source>
</reference>
<accession>A0A9P5ZTS3</accession>
<gene>
    <name evidence="1" type="ORF">BDN71DRAFT_1161398</name>
</gene>
<name>A0A9P5ZTS3_PLEER</name>
<sequence>MASPLGESNLRHGRSGFLCRPPLRRLSRKYSRNSPELCPILSSLLHLYPISCIRLTTYAYHQRTLCAVQQRHAWHVDSRGQGIATSSRATPNVESDVYSATLLRTLTFSGESVTGWPVWTTLNLPPPRSTSRS</sequence>
<dbReference type="EMBL" id="MU154592">
    <property type="protein sequence ID" value="KAF9493018.1"/>
    <property type="molecule type" value="Genomic_DNA"/>
</dbReference>
<dbReference type="Proteomes" id="UP000807025">
    <property type="component" value="Unassembled WGS sequence"/>
</dbReference>